<gene>
    <name evidence="1" type="ORF">Tco_0911539</name>
</gene>
<keyword evidence="2" id="KW-1185">Reference proteome</keyword>
<dbReference type="Proteomes" id="UP001151760">
    <property type="component" value="Unassembled WGS sequence"/>
</dbReference>
<name>A0ABQ5CWY2_9ASTR</name>
<evidence type="ECO:0000313" key="2">
    <source>
        <dbReference type="Proteomes" id="UP001151760"/>
    </source>
</evidence>
<reference evidence="1" key="2">
    <citation type="submission" date="2022-01" db="EMBL/GenBank/DDBJ databases">
        <authorList>
            <person name="Yamashiro T."/>
            <person name="Shiraishi A."/>
            <person name="Satake H."/>
            <person name="Nakayama K."/>
        </authorList>
    </citation>
    <scope>NUCLEOTIDE SEQUENCE</scope>
</reference>
<organism evidence="1 2">
    <name type="scientific">Tanacetum coccineum</name>
    <dbReference type="NCBI Taxonomy" id="301880"/>
    <lineage>
        <taxon>Eukaryota</taxon>
        <taxon>Viridiplantae</taxon>
        <taxon>Streptophyta</taxon>
        <taxon>Embryophyta</taxon>
        <taxon>Tracheophyta</taxon>
        <taxon>Spermatophyta</taxon>
        <taxon>Magnoliopsida</taxon>
        <taxon>eudicotyledons</taxon>
        <taxon>Gunneridae</taxon>
        <taxon>Pentapetalae</taxon>
        <taxon>asterids</taxon>
        <taxon>campanulids</taxon>
        <taxon>Asterales</taxon>
        <taxon>Asteraceae</taxon>
        <taxon>Asteroideae</taxon>
        <taxon>Anthemideae</taxon>
        <taxon>Anthemidinae</taxon>
        <taxon>Tanacetum</taxon>
    </lineage>
</organism>
<sequence length="167" mass="19347">MMRWILLLQEFDVTERKRRENLGLIISPDLRNFIKIKLEKRKYGTFISKLLDRLLSWLIVPWFADFAIYKGEFHCQRNVSSRKKSFFKDIKLLWMTFVQICGIIDSRAVCARQIGEKVPLGQKNGCGFGLPDSVQTQGCTQFKTAGDKAKVQLNELSELVDQAMKIL</sequence>
<dbReference type="EMBL" id="BQNB010014691">
    <property type="protein sequence ID" value="GJT31264.1"/>
    <property type="molecule type" value="Genomic_DNA"/>
</dbReference>
<protein>
    <submittedName>
        <fullName evidence="1">Uncharacterized protein</fullName>
    </submittedName>
</protein>
<evidence type="ECO:0000313" key="1">
    <source>
        <dbReference type="EMBL" id="GJT31264.1"/>
    </source>
</evidence>
<accession>A0ABQ5CWY2</accession>
<reference evidence="1" key="1">
    <citation type="journal article" date="2022" name="Int. J. Mol. Sci.">
        <title>Draft Genome of Tanacetum Coccineum: Genomic Comparison of Closely Related Tanacetum-Family Plants.</title>
        <authorList>
            <person name="Yamashiro T."/>
            <person name="Shiraishi A."/>
            <person name="Nakayama K."/>
            <person name="Satake H."/>
        </authorList>
    </citation>
    <scope>NUCLEOTIDE SEQUENCE</scope>
</reference>
<proteinExistence type="predicted"/>
<comment type="caution">
    <text evidence="1">The sequence shown here is derived from an EMBL/GenBank/DDBJ whole genome shotgun (WGS) entry which is preliminary data.</text>
</comment>